<sequence length="470" mass="50040">MVFTEPDVRRDTPHREGRAWRVLGWLSVIVSAVLVVTSLTAYGFYWRLQNNIHHEDSDRLIGDNRPKKLNDSLNILLLGTDSRAGANARYGKSMKNDPPRSDTMILLHLSPGGREALGISFPRDLMVPIPSCAKPGGGRTAPVRVGMLNSAFTAAGASCTMKTLENVTDIKIDHFMQVDFTSFKSITDAVGGVEICLPKAVDDRDSKLHLGAGRHLIKGETALAYVRNRHGLGDGSDLGRIKRQQQFMGSLAKKVLSAGTLANPGKLLPLAEAGTKSLTTDRGLDLSSMTKIAEGMRGLTAGKLRFVTVPVAPYAPDPNRVAFRDPDASRFFTAIRDDHQIDTPSAAAATKKPSKLPPAQVRVRVLNATGTTGLAGRVADQLRTAGYQVIGTGTTAASATSQVRYGAGANAQATALTSLLPGATARPGSAPSGTVDLVLGRDFQNLHLPSKAIPKLQGELSAEDDVCKQP</sequence>
<keyword evidence="6" id="KW-1185">Reference proteome</keyword>
<evidence type="ECO:0000256" key="1">
    <source>
        <dbReference type="ARBA" id="ARBA00006068"/>
    </source>
</evidence>
<feature type="domain" description="Cell envelope-related transcriptional attenuator" evidence="3">
    <location>
        <begin position="100"/>
        <end position="256"/>
    </location>
</feature>
<keyword evidence="2" id="KW-1133">Transmembrane helix</keyword>
<feature type="domain" description="LytR/CpsA/Psr regulator C-terminal" evidence="4">
    <location>
        <begin position="360"/>
        <end position="443"/>
    </location>
</feature>
<evidence type="ECO:0000313" key="5">
    <source>
        <dbReference type="EMBL" id="RMI40659.1"/>
    </source>
</evidence>
<evidence type="ECO:0000259" key="4">
    <source>
        <dbReference type="Pfam" id="PF13399"/>
    </source>
</evidence>
<dbReference type="InterPro" id="IPR027381">
    <property type="entry name" value="LytR/CpsA/Psr_C"/>
</dbReference>
<dbReference type="RefSeq" id="WP_122197002.1">
    <property type="nucleotide sequence ID" value="NZ_JBHSKC010000002.1"/>
</dbReference>
<dbReference type="Proteomes" id="UP000282674">
    <property type="component" value="Unassembled WGS sequence"/>
</dbReference>
<evidence type="ECO:0000256" key="2">
    <source>
        <dbReference type="SAM" id="Phobius"/>
    </source>
</evidence>
<dbReference type="EMBL" id="RFFG01000051">
    <property type="protein sequence ID" value="RMI40659.1"/>
    <property type="molecule type" value="Genomic_DNA"/>
</dbReference>
<dbReference type="InterPro" id="IPR050922">
    <property type="entry name" value="LytR/CpsA/Psr_CW_biosynth"/>
</dbReference>
<dbReference type="Gene3D" id="3.40.630.190">
    <property type="entry name" value="LCP protein"/>
    <property type="match status" value="1"/>
</dbReference>
<dbReference type="Pfam" id="PF03816">
    <property type="entry name" value="LytR_cpsA_psr"/>
    <property type="match status" value="1"/>
</dbReference>
<dbReference type="NCBIfam" id="TIGR00350">
    <property type="entry name" value="lytR_cpsA_psr"/>
    <property type="match status" value="1"/>
</dbReference>
<dbReference type="PANTHER" id="PTHR33392">
    <property type="entry name" value="POLYISOPRENYL-TEICHOIC ACID--PEPTIDOGLYCAN TEICHOIC ACID TRANSFERASE TAGU"/>
    <property type="match status" value="1"/>
</dbReference>
<evidence type="ECO:0000313" key="6">
    <source>
        <dbReference type="Proteomes" id="UP000282674"/>
    </source>
</evidence>
<reference evidence="5 6" key="1">
    <citation type="submission" date="2018-10" db="EMBL/GenBank/DDBJ databases">
        <title>Isolation from soil.</title>
        <authorList>
            <person name="Hu J."/>
        </authorList>
    </citation>
    <scope>NUCLEOTIDE SEQUENCE [LARGE SCALE GENOMIC DNA]</scope>
    <source>
        <strain evidence="5 6">NEAU-Ht49</strain>
    </source>
</reference>
<feature type="transmembrane region" description="Helical" evidence="2">
    <location>
        <begin position="22"/>
        <end position="46"/>
    </location>
</feature>
<dbReference type="Pfam" id="PF13399">
    <property type="entry name" value="LytR_C"/>
    <property type="match status" value="1"/>
</dbReference>
<name>A0A3M2LT44_9ACTN</name>
<dbReference type="PANTHER" id="PTHR33392:SF6">
    <property type="entry name" value="POLYISOPRENYL-TEICHOIC ACID--PEPTIDOGLYCAN TEICHOIC ACID TRANSFERASE TAGU"/>
    <property type="match status" value="1"/>
</dbReference>
<evidence type="ECO:0000259" key="3">
    <source>
        <dbReference type="Pfam" id="PF03816"/>
    </source>
</evidence>
<keyword evidence="2" id="KW-0812">Transmembrane</keyword>
<comment type="similarity">
    <text evidence="1">Belongs to the LytR/CpsA/Psr (LCP) family.</text>
</comment>
<proteinExistence type="inferred from homology"/>
<dbReference type="AlphaFoldDB" id="A0A3M2LT44"/>
<accession>A0A3M2LT44</accession>
<dbReference type="InterPro" id="IPR004474">
    <property type="entry name" value="LytR_CpsA_psr"/>
</dbReference>
<dbReference type="OrthoDB" id="3759589at2"/>
<organism evidence="5 6">
    <name type="scientific">Actinomadura harenae</name>
    <dbReference type="NCBI Taxonomy" id="2483351"/>
    <lineage>
        <taxon>Bacteria</taxon>
        <taxon>Bacillati</taxon>
        <taxon>Actinomycetota</taxon>
        <taxon>Actinomycetes</taxon>
        <taxon>Streptosporangiales</taxon>
        <taxon>Thermomonosporaceae</taxon>
        <taxon>Actinomadura</taxon>
    </lineage>
</organism>
<comment type="caution">
    <text evidence="5">The sequence shown here is derived from an EMBL/GenBank/DDBJ whole genome shotgun (WGS) entry which is preliminary data.</text>
</comment>
<dbReference type="Gene3D" id="3.30.70.2390">
    <property type="match status" value="1"/>
</dbReference>
<protein>
    <submittedName>
        <fullName evidence="5">LytR family transcriptional regulator</fullName>
    </submittedName>
</protein>
<keyword evidence="2" id="KW-0472">Membrane</keyword>
<gene>
    <name evidence="5" type="ORF">EBO15_25660</name>
</gene>